<comment type="subcellular location">
    <subcellularLocation>
        <location evidence="1 9 10">Cytoplasm</location>
    </subcellularLocation>
</comment>
<evidence type="ECO:0000256" key="8">
    <source>
        <dbReference type="ARBA" id="ARBA00023306"/>
    </source>
</evidence>
<evidence type="ECO:0000256" key="3">
    <source>
        <dbReference type="ARBA" id="ARBA00022490"/>
    </source>
</evidence>
<dbReference type="InterPro" id="IPR013221">
    <property type="entry name" value="Mur_ligase_cen"/>
</dbReference>
<organism evidence="13 14">
    <name type="scientific">Fulvitalea axinellae</name>
    <dbReference type="NCBI Taxonomy" id="1182444"/>
    <lineage>
        <taxon>Bacteria</taxon>
        <taxon>Pseudomonadati</taxon>
        <taxon>Bacteroidota</taxon>
        <taxon>Cytophagia</taxon>
        <taxon>Cytophagales</taxon>
        <taxon>Persicobacteraceae</taxon>
        <taxon>Fulvitalea</taxon>
    </lineage>
</organism>
<dbReference type="Proteomes" id="UP001348817">
    <property type="component" value="Chromosome"/>
</dbReference>
<keyword evidence="14" id="KW-1185">Reference proteome</keyword>
<dbReference type="GO" id="GO:0008764">
    <property type="term" value="F:UDP-N-acetylmuramoylalanine-D-glutamate ligase activity"/>
    <property type="evidence" value="ECO:0007669"/>
    <property type="project" value="UniProtKB-UniRule"/>
</dbReference>
<proteinExistence type="inferred from homology"/>
<dbReference type="GO" id="GO:0005524">
    <property type="term" value="F:ATP binding"/>
    <property type="evidence" value="ECO:0007669"/>
    <property type="project" value="UniProtKB-UniRule"/>
</dbReference>
<evidence type="ECO:0000256" key="1">
    <source>
        <dbReference type="ARBA" id="ARBA00004496"/>
    </source>
</evidence>
<dbReference type="NCBIfam" id="TIGR01087">
    <property type="entry name" value="murD"/>
    <property type="match status" value="1"/>
</dbReference>
<evidence type="ECO:0000256" key="6">
    <source>
        <dbReference type="ARBA" id="ARBA00022741"/>
    </source>
</evidence>
<dbReference type="Pfam" id="PF08245">
    <property type="entry name" value="Mur_ligase_M"/>
    <property type="match status" value="1"/>
</dbReference>
<dbReference type="PANTHER" id="PTHR43692">
    <property type="entry name" value="UDP-N-ACETYLMURAMOYLALANINE--D-GLUTAMATE LIGASE"/>
    <property type="match status" value="1"/>
</dbReference>
<evidence type="ECO:0000256" key="4">
    <source>
        <dbReference type="ARBA" id="ARBA00022598"/>
    </source>
</evidence>
<dbReference type="GO" id="GO:0005737">
    <property type="term" value="C:cytoplasm"/>
    <property type="evidence" value="ECO:0007669"/>
    <property type="project" value="UniProtKB-SubCell"/>
</dbReference>
<evidence type="ECO:0000313" key="14">
    <source>
        <dbReference type="Proteomes" id="UP001348817"/>
    </source>
</evidence>
<comment type="function">
    <text evidence="9 10">Cell wall formation. Catalyzes the addition of glutamate to the nucleotide precursor UDP-N-acetylmuramoyl-L-alanine (UMA).</text>
</comment>
<dbReference type="EMBL" id="AP025314">
    <property type="protein sequence ID" value="BDD09788.1"/>
    <property type="molecule type" value="Genomic_DNA"/>
</dbReference>
<reference evidence="13 14" key="1">
    <citation type="submission" date="2021-12" db="EMBL/GenBank/DDBJ databases">
        <title>Genome sequencing of bacteria with rrn-lacking chromosome and rrn-plasmid.</title>
        <authorList>
            <person name="Anda M."/>
            <person name="Iwasaki W."/>
        </authorList>
    </citation>
    <scope>NUCLEOTIDE SEQUENCE [LARGE SCALE GENOMIC DNA]</scope>
    <source>
        <strain evidence="13 14">DSM 100852</strain>
    </source>
</reference>
<dbReference type="EC" id="6.3.2.9" evidence="9 10"/>
<dbReference type="GO" id="GO:0071555">
    <property type="term" value="P:cell wall organization"/>
    <property type="evidence" value="ECO:0007669"/>
    <property type="project" value="UniProtKB-KW"/>
</dbReference>
<dbReference type="RefSeq" id="WP_338391380.1">
    <property type="nucleotide sequence ID" value="NZ_AP025314.1"/>
</dbReference>
<comment type="catalytic activity">
    <reaction evidence="9 10">
        <text>UDP-N-acetyl-alpha-D-muramoyl-L-alanine + D-glutamate + ATP = UDP-N-acetyl-alpha-D-muramoyl-L-alanyl-D-glutamate + ADP + phosphate + H(+)</text>
        <dbReference type="Rhea" id="RHEA:16429"/>
        <dbReference type="ChEBI" id="CHEBI:15378"/>
        <dbReference type="ChEBI" id="CHEBI:29986"/>
        <dbReference type="ChEBI" id="CHEBI:30616"/>
        <dbReference type="ChEBI" id="CHEBI:43474"/>
        <dbReference type="ChEBI" id="CHEBI:83898"/>
        <dbReference type="ChEBI" id="CHEBI:83900"/>
        <dbReference type="ChEBI" id="CHEBI:456216"/>
        <dbReference type="EC" id="6.3.2.9"/>
    </reaction>
</comment>
<keyword evidence="8 9" id="KW-0131">Cell cycle</keyword>
<comment type="pathway">
    <text evidence="2 9 10">Cell wall biogenesis; peptidoglycan biosynthesis.</text>
</comment>
<evidence type="ECO:0000259" key="12">
    <source>
        <dbReference type="Pfam" id="PF08245"/>
    </source>
</evidence>
<dbReference type="GO" id="GO:0004326">
    <property type="term" value="F:tetrahydrofolylpolyglutamate synthase activity"/>
    <property type="evidence" value="ECO:0007669"/>
    <property type="project" value="InterPro"/>
</dbReference>
<keyword evidence="3 9" id="KW-0963">Cytoplasm</keyword>
<dbReference type="KEGG" id="fax:FUAX_22200"/>
<dbReference type="SUPFAM" id="SSF53623">
    <property type="entry name" value="MurD-like peptide ligases, catalytic domain"/>
    <property type="match status" value="1"/>
</dbReference>
<dbReference type="InterPro" id="IPR004101">
    <property type="entry name" value="Mur_ligase_C"/>
</dbReference>
<dbReference type="GO" id="GO:0009252">
    <property type="term" value="P:peptidoglycan biosynthetic process"/>
    <property type="evidence" value="ECO:0007669"/>
    <property type="project" value="UniProtKB-UniRule"/>
</dbReference>
<protein>
    <recommendedName>
        <fullName evidence="9 10">UDP-N-acetylmuramoylalanine--D-glutamate ligase</fullName>
        <ecNumber evidence="9 10">6.3.2.9</ecNumber>
    </recommendedName>
    <alternativeName>
        <fullName evidence="9">D-glutamic acid-adding enzyme</fullName>
    </alternativeName>
    <alternativeName>
        <fullName evidence="9">UDP-N-acetylmuramoyl-L-alanyl-D-glutamate synthetase</fullName>
    </alternativeName>
</protein>
<feature type="binding site" evidence="9">
    <location>
        <begin position="110"/>
        <end position="116"/>
    </location>
    <ligand>
        <name>ATP</name>
        <dbReference type="ChEBI" id="CHEBI:30616"/>
    </ligand>
</feature>
<keyword evidence="9 10" id="KW-0133">Cell shape</keyword>
<sequence>MNKNVVILGAGESGTGAALLAKAKGLKVFVSDKGAIADCYKTELDLKGIPYEEKRHTETLILKADEVVKSPGIPDSAPLIKKLEENGIPVISELEFAFRYTDSKIVAITGTNGKTTTTGLIYHILENAGLNVGLAGNIGFSFARQLVHNDRDYYVLEISSFQLDGMKDFRANVGILLNITPDHLDRYENSIKKYARSKARITMNQTADDRFVFFEDDDLVSEIARHPMGEAVSYGVSLRNSEAYASSVADGLRLEEAGIEWNVNEFDLKGPHNRVNMLCAIVACLEVGLDAETIKEGIRTYRQAEHRMEFVGELKGVRFYNDSKATNVDAVKYALESFDEPIIWVAGGTDKGNDYSELEHLVKDKVRDLLCLGVENSKLKSSFANELPVSEFTDVKKLVNYALEIANAGDVVLLSPACASFDLFKNYEDRGRQFKDAVLEQIAATL</sequence>
<dbReference type="Gene3D" id="3.90.190.20">
    <property type="entry name" value="Mur ligase, C-terminal domain"/>
    <property type="match status" value="1"/>
</dbReference>
<keyword evidence="6 9" id="KW-0547">Nucleotide-binding</keyword>
<dbReference type="Pfam" id="PF21799">
    <property type="entry name" value="MurD-like_N"/>
    <property type="match status" value="1"/>
</dbReference>
<accession>A0AAU9D1J1</accession>
<keyword evidence="7 9" id="KW-0067">ATP-binding</keyword>
<dbReference type="GO" id="GO:0051301">
    <property type="term" value="P:cell division"/>
    <property type="evidence" value="ECO:0007669"/>
    <property type="project" value="UniProtKB-KW"/>
</dbReference>
<dbReference type="HAMAP" id="MF_00639">
    <property type="entry name" value="MurD"/>
    <property type="match status" value="1"/>
</dbReference>
<evidence type="ECO:0000256" key="5">
    <source>
        <dbReference type="ARBA" id="ARBA00022618"/>
    </source>
</evidence>
<dbReference type="PANTHER" id="PTHR43692:SF1">
    <property type="entry name" value="UDP-N-ACETYLMURAMOYLALANINE--D-GLUTAMATE LIGASE"/>
    <property type="match status" value="1"/>
</dbReference>
<dbReference type="Pfam" id="PF02875">
    <property type="entry name" value="Mur_ligase_C"/>
    <property type="match status" value="1"/>
</dbReference>
<dbReference type="SUPFAM" id="SSF51984">
    <property type="entry name" value="MurCD N-terminal domain"/>
    <property type="match status" value="1"/>
</dbReference>
<evidence type="ECO:0000313" key="13">
    <source>
        <dbReference type="EMBL" id="BDD09788.1"/>
    </source>
</evidence>
<comment type="similarity">
    <text evidence="9">Belongs to the MurCDEF family.</text>
</comment>
<keyword evidence="9 10" id="KW-0961">Cell wall biogenesis/degradation</keyword>
<dbReference type="Gene3D" id="3.40.1190.10">
    <property type="entry name" value="Mur-like, catalytic domain"/>
    <property type="match status" value="1"/>
</dbReference>
<feature type="domain" description="Mur ligase C-terminal" evidence="11">
    <location>
        <begin position="306"/>
        <end position="418"/>
    </location>
</feature>
<evidence type="ECO:0000259" key="11">
    <source>
        <dbReference type="Pfam" id="PF02875"/>
    </source>
</evidence>
<name>A0AAU9D1J1_9BACT</name>
<dbReference type="SUPFAM" id="SSF53244">
    <property type="entry name" value="MurD-like peptide ligases, peptide-binding domain"/>
    <property type="match status" value="1"/>
</dbReference>
<dbReference type="InterPro" id="IPR018109">
    <property type="entry name" value="Folylpolyglutamate_synth_CS"/>
</dbReference>
<dbReference type="InterPro" id="IPR036565">
    <property type="entry name" value="Mur-like_cat_sf"/>
</dbReference>
<keyword evidence="5 9" id="KW-0132">Cell division</keyword>
<evidence type="ECO:0000256" key="10">
    <source>
        <dbReference type="RuleBase" id="RU003664"/>
    </source>
</evidence>
<evidence type="ECO:0000256" key="7">
    <source>
        <dbReference type="ARBA" id="ARBA00022840"/>
    </source>
</evidence>
<evidence type="ECO:0000256" key="9">
    <source>
        <dbReference type="HAMAP-Rule" id="MF_00639"/>
    </source>
</evidence>
<evidence type="ECO:0000256" key="2">
    <source>
        <dbReference type="ARBA" id="ARBA00004752"/>
    </source>
</evidence>
<feature type="domain" description="Mur ligase central" evidence="12">
    <location>
        <begin position="108"/>
        <end position="283"/>
    </location>
</feature>
<dbReference type="AlphaFoldDB" id="A0AAU9D1J1"/>
<dbReference type="Gene3D" id="3.40.50.720">
    <property type="entry name" value="NAD(P)-binding Rossmann-like Domain"/>
    <property type="match status" value="1"/>
</dbReference>
<keyword evidence="4 9" id="KW-0436">Ligase</keyword>
<gene>
    <name evidence="9 13" type="primary">murD</name>
    <name evidence="13" type="ORF">FUAX_22200</name>
</gene>
<dbReference type="InterPro" id="IPR005762">
    <property type="entry name" value="MurD"/>
</dbReference>
<keyword evidence="9 10" id="KW-0573">Peptidoglycan synthesis</keyword>
<dbReference type="PROSITE" id="PS01011">
    <property type="entry name" value="FOLYLPOLYGLU_SYNT_1"/>
    <property type="match status" value="1"/>
</dbReference>
<dbReference type="GO" id="GO:0008360">
    <property type="term" value="P:regulation of cell shape"/>
    <property type="evidence" value="ECO:0007669"/>
    <property type="project" value="UniProtKB-KW"/>
</dbReference>
<dbReference type="InterPro" id="IPR036615">
    <property type="entry name" value="Mur_ligase_C_dom_sf"/>
</dbReference>